<comment type="caution">
    <text evidence="1">The sequence shown here is derived from an EMBL/GenBank/DDBJ whole genome shotgun (WGS) entry which is preliminary data.</text>
</comment>
<protein>
    <submittedName>
        <fullName evidence="1">Uncharacterized protein</fullName>
    </submittedName>
</protein>
<organism evidence="1 2">
    <name type="scientific">Petrolisthes cinctipes</name>
    <name type="common">Flat porcelain crab</name>
    <dbReference type="NCBI Taxonomy" id="88211"/>
    <lineage>
        <taxon>Eukaryota</taxon>
        <taxon>Metazoa</taxon>
        <taxon>Ecdysozoa</taxon>
        <taxon>Arthropoda</taxon>
        <taxon>Crustacea</taxon>
        <taxon>Multicrustacea</taxon>
        <taxon>Malacostraca</taxon>
        <taxon>Eumalacostraca</taxon>
        <taxon>Eucarida</taxon>
        <taxon>Decapoda</taxon>
        <taxon>Pleocyemata</taxon>
        <taxon>Anomura</taxon>
        <taxon>Galatheoidea</taxon>
        <taxon>Porcellanidae</taxon>
        <taxon>Petrolisthes</taxon>
    </lineage>
</organism>
<proteinExistence type="predicted"/>
<evidence type="ECO:0000313" key="1">
    <source>
        <dbReference type="EMBL" id="KAK3892001.1"/>
    </source>
</evidence>
<sequence length="90" mass="10237">MQGSTTVTKMQRVKTEAGTAKYAYQNNAIYITREKKTPPLPPRTEEQETRISVVVNGMVLETINLVNKDHSCIMTMHLYDVYGKVHPKLV</sequence>
<reference evidence="1" key="1">
    <citation type="submission" date="2023-10" db="EMBL/GenBank/DDBJ databases">
        <title>Genome assemblies of two species of porcelain crab, Petrolisthes cinctipes and Petrolisthes manimaculis (Anomura: Porcellanidae).</title>
        <authorList>
            <person name="Angst P."/>
        </authorList>
    </citation>
    <scope>NUCLEOTIDE SEQUENCE</scope>
    <source>
        <strain evidence="1">PB745_01</strain>
        <tissue evidence="1">Gill</tissue>
    </source>
</reference>
<dbReference type="AlphaFoldDB" id="A0AAE1GHH3"/>
<dbReference type="EMBL" id="JAWQEG010000288">
    <property type="protein sequence ID" value="KAK3892001.1"/>
    <property type="molecule type" value="Genomic_DNA"/>
</dbReference>
<evidence type="ECO:0000313" key="2">
    <source>
        <dbReference type="Proteomes" id="UP001286313"/>
    </source>
</evidence>
<dbReference type="Proteomes" id="UP001286313">
    <property type="component" value="Unassembled WGS sequence"/>
</dbReference>
<keyword evidence="2" id="KW-1185">Reference proteome</keyword>
<name>A0AAE1GHH3_PETCI</name>
<accession>A0AAE1GHH3</accession>
<gene>
    <name evidence="1" type="ORF">Pcinc_004126</name>
</gene>